<evidence type="ECO:0000313" key="1">
    <source>
        <dbReference type="EMBL" id="SPY45177.1"/>
    </source>
</evidence>
<evidence type="ECO:0000313" key="2">
    <source>
        <dbReference type="Proteomes" id="UP000251647"/>
    </source>
</evidence>
<sequence>MTDKLETLTGKIDALRAKEFSDEEINALLNHSQSDHQDSLGGLFNNGATKDEWNEQVDNAEKLYLKQTGVGVASLLAGLIAFSLGSNDIIPMDWGVIGLFLGMGGIWITMAYYAPKNREQFKFFIKKRR</sequence>
<name>A0A2T3Q8F4_PHODM</name>
<evidence type="ECO:0008006" key="3">
    <source>
        <dbReference type="Google" id="ProtNLM"/>
    </source>
</evidence>
<protein>
    <recommendedName>
        <fullName evidence="3">DUF2335 domain-containing protein</fullName>
    </recommendedName>
</protein>
<reference evidence="1 2" key="1">
    <citation type="submission" date="2018-06" db="EMBL/GenBank/DDBJ databases">
        <authorList>
            <consortium name="Pathogen Informatics"/>
            <person name="Doyle S."/>
        </authorList>
    </citation>
    <scope>NUCLEOTIDE SEQUENCE [LARGE SCALE GENOMIC DNA]</scope>
    <source>
        <strain evidence="1 2">NCTC11647</strain>
    </source>
</reference>
<organism evidence="1 2">
    <name type="scientific">Photobacterium damselae</name>
    <dbReference type="NCBI Taxonomy" id="38293"/>
    <lineage>
        <taxon>Bacteria</taxon>
        <taxon>Pseudomonadati</taxon>
        <taxon>Pseudomonadota</taxon>
        <taxon>Gammaproteobacteria</taxon>
        <taxon>Vibrionales</taxon>
        <taxon>Vibrionaceae</taxon>
        <taxon>Photobacterium</taxon>
    </lineage>
</organism>
<dbReference type="RefSeq" id="WP_036766177.1">
    <property type="nucleotide sequence ID" value="NZ_PYOG01000037.1"/>
</dbReference>
<gene>
    <name evidence="1" type="ORF">NCTC11647_03961</name>
</gene>
<dbReference type="EMBL" id="UATL01000006">
    <property type="protein sequence ID" value="SPY45177.1"/>
    <property type="molecule type" value="Genomic_DNA"/>
</dbReference>
<accession>A0A2T3Q8F4</accession>
<proteinExistence type="predicted"/>
<dbReference type="Proteomes" id="UP000251647">
    <property type="component" value="Unassembled WGS sequence"/>
</dbReference>
<dbReference type="AlphaFoldDB" id="A0A2T3Q8F4"/>
<dbReference type="OrthoDB" id="5832087at2"/>